<evidence type="ECO:0000313" key="1">
    <source>
        <dbReference type="EMBL" id="KAI2384439.1"/>
    </source>
</evidence>
<sequence length="1033" mass="116125">MLNYEPLPDLGDTKPTDMDNSLLSDWDFMSHCEEMALTEALANPETSQETGPPGINSTENGVLYDSVQETIAQARERLQERMGAVAPHQTADSSSIGQAVGINEDADRSLDFDTEFSPGPPETGEMFEQFRSDFEAKANPTLEEEILFQKAQNKESRRLNRQRNQTDSQEEKPAYTEPAFADLNSLPVLGSMEDQYQLFCSDDDRKNSTPGQTDDNIPQNITRNRKAAGRKPNPQNKIASKDKRRYAASGFDAFQESHNKKVRYYEFALPSVTNHSRKPKGKGAVRKRVARPSKGNQKISNKVKQQRRRQAMNMNFESLFSANVIQSAKANISKQEIPKFSAKAKDKALKELIANVPHADPAVIRTDRQEIMSAIVKFTKRPKADGKGSWLHPDMKTSLFHYQLIGVGFMRDRENSSVAPFGGFLCDEMGFGKTIQAIATMVDGQPSPEDASKITLIVVPPHLVDHWMSQLKEHCKPHVLGAILRHHAAEKISEDVFTYCLGGTGVILTTYTEVRKSYPEFEISPEIVKDSEKQTAWRNQFYNNCGIIHRINFHRIILDEAHEIKNHLSKTSMADGTANHGRLASLLRAYMLRRTHEETLFGLPILKLPDVDECTITIQFSKIERLIYEEIARFLVNQYMCMDEESGKYTGKWVLLQKLRMYTSHLLLAHSMLKDILTDTMMENLRLSVGSDATATDVEIFNLLNWITKAKALPSVDEAMEAKFIASSLPRCTAEIVQTFGDFLNSSSSDSGLHMCKKCKSSPYMAYIMPCMHIYCKACFPLLPKYEYAAHCVCGERAQDVAFCPAIPSLYKVFDRKKTAYLSHIGPSLVPTIPVDNWVTAAGHLMPSAKLTAIHSCVAAWINGSPDTKIVIFTQFLGMVTILSEMCFKEGWGFATITGSTPASERHRDIEDFRNDPSVRVVISSLKAGGTGLSLTMAHKCILVDLWWNEAIEQQAFCRLFRYGQKKDVEIVRITVENSIDDRIQLIQKFKTTNIEKTMGADVLAFRDTLEDILKIFGVSPDTDSKDSFVCIP</sequence>
<organism evidence="1">
    <name type="scientific">Ophidiomyces ophidiicola</name>
    <dbReference type="NCBI Taxonomy" id="1387563"/>
    <lineage>
        <taxon>Eukaryota</taxon>
        <taxon>Fungi</taxon>
        <taxon>Dikarya</taxon>
        <taxon>Ascomycota</taxon>
        <taxon>Pezizomycotina</taxon>
        <taxon>Eurotiomycetes</taxon>
        <taxon>Eurotiomycetidae</taxon>
        <taxon>Onygenales</taxon>
        <taxon>Onygenaceae</taxon>
        <taxon>Ophidiomyces</taxon>
    </lineage>
</organism>
<protein>
    <submittedName>
        <fullName evidence="1">Uncharacterized protein</fullName>
    </submittedName>
</protein>
<reference evidence="1" key="1">
    <citation type="journal article" date="2022" name="bioRxiv">
        <title>Population genetic analysis of Ophidiomyces ophidiicola, the causative agent of snake fungal disease, indicates recent introductions to the USA.</title>
        <authorList>
            <person name="Ladner J.T."/>
            <person name="Palmer J.M."/>
            <person name="Ettinger C.L."/>
            <person name="Stajich J.E."/>
            <person name="Farrell T.M."/>
            <person name="Glorioso B.M."/>
            <person name="Lawson B."/>
            <person name="Price S.J."/>
            <person name="Stengle A.G."/>
            <person name="Grear D.A."/>
            <person name="Lorch J.M."/>
        </authorList>
    </citation>
    <scope>NUCLEOTIDE SEQUENCE</scope>
    <source>
        <strain evidence="1">NWHC 24266-5</strain>
    </source>
</reference>
<comment type="caution">
    <text evidence="1">The sequence shown here is derived from an EMBL/GenBank/DDBJ whole genome shotgun (WGS) entry which is preliminary data.</text>
</comment>
<accession>A0ACB8USU7</accession>
<dbReference type="EMBL" id="JALBCA010000073">
    <property type="protein sequence ID" value="KAI2384439.1"/>
    <property type="molecule type" value="Genomic_DNA"/>
</dbReference>
<gene>
    <name evidence="1" type="ORF">LOY88_004691</name>
</gene>
<name>A0ACB8USU7_9EURO</name>
<proteinExistence type="predicted"/>